<evidence type="ECO:0000256" key="4">
    <source>
        <dbReference type="SAM" id="MobiDB-lite"/>
    </source>
</evidence>
<dbReference type="InterPro" id="IPR007219">
    <property type="entry name" value="XnlR_reg_dom"/>
</dbReference>
<keyword evidence="5" id="KW-0472">Membrane</keyword>
<keyword evidence="3" id="KW-0539">Nucleus</keyword>
<feature type="transmembrane region" description="Helical" evidence="5">
    <location>
        <begin position="400"/>
        <end position="423"/>
    </location>
</feature>
<evidence type="ECO:0000256" key="3">
    <source>
        <dbReference type="ARBA" id="ARBA00023242"/>
    </source>
</evidence>
<dbReference type="Proteomes" id="UP000053831">
    <property type="component" value="Unassembled WGS sequence"/>
</dbReference>
<evidence type="ECO:0000256" key="1">
    <source>
        <dbReference type="ARBA" id="ARBA00023015"/>
    </source>
</evidence>
<keyword evidence="2" id="KW-0804">Transcription</keyword>
<dbReference type="GO" id="GO:0008270">
    <property type="term" value="F:zinc ion binding"/>
    <property type="evidence" value="ECO:0007669"/>
    <property type="project" value="InterPro"/>
</dbReference>
<dbReference type="InterPro" id="IPR051127">
    <property type="entry name" value="Fungal_SecMet_Regulators"/>
</dbReference>
<dbReference type="PANTHER" id="PTHR47424:SF9">
    <property type="entry name" value="TAH-2"/>
    <property type="match status" value="1"/>
</dbReference>
<evidence type="ECO:0000256" key="5">
    <source>
        <dbReference type="SAM" id="Phobius"/>
    </source>
</evidence>
<dbReference type="CDD" id="cd12148">
    <property type="entry name" value="fungal_TF_MHR"/>
    <property type="match status" value="1"/>
</dbReference>
<evidence type="ECO:0000259" key="6">
    <source>
        <dbReference type="SMART" id="SM00906"/>
    </source>
</evidence>
<feature type="compositionally biased region" description="Low complexity" evidence="4">
    <location>
        <begin position="495"/>
        <end position="505"/>
    </location>
</feature>
<feature type="domain" description="Xylanolytic transcriptional activator regulatory" evidence="6">
    <location>
        <begin position="227"/>
        <end position="300"/>
    </location>
</feature>
<dbReference type="OrthoDB" id="2351791at2759"/>
<sequence length="561" mass="62283">MLGGASPGPTPTSTPTQATVSRATTGAHGGAVEDDTEVPREARLLRDAHGKLTFIGDCAPLSFFQSVRRLVMTKVGQSALAPHTSGFSVLENAPARAGTVGQGSGFPGVRLAERDVAHAVGAYVCTTTSLVDLFESNERLLKDLLLWARQQQQQQQQQQANEAASVIYCLVLAIGLQARDEELAQGFFRFARDEAYMRLSDNLGVDTVQAFILITIYMLCSCQINGAFLFFGIAVRAAYSIGLHRAEVNARFGPQGARQRDRLWKSLRVVDLFLSSAMGRPPATSDEDCTVAYRTLGEDGSSEVFDLLDASVQILRIVESVVIEIYSCRKISLQLTEGISLQLREWSSRWLRRLRDVILQCQGQGQWHTWGHHNEAQVMGACQVLSSYYYAVMLVSRPFLMSWLFASSLVLGLGLLGGFGRVLEKYTKMAIRALDFLAENDAHARQYSLIAQSLLTTALEHLERQEMRERWQRTETSSQLFGMVVNDEEGVPPASSSSSSSSGEDSNSKKKKEQRWKPTWKNLGQKEEEEGSGRRRKMDRETCPERRTRIVSGRLTLRLSG</sequence>
<dbReference type="STRING" id="150374.A0A0M9VSY0"/>
<feature type="compositionally biased region" description="Basic and acidic residues" evidence="4">
    <location>
        <begin position="538"/>
        <end position="548"/>
    </location>
</feature>
<dbReference type="GO" id="GO:0000978">
    <property type="term" value="F:RNA polymerase II cis-regulatory region sequence-specific DNA binding"/>
    <property type="evidence" value="ECO:0007669"/>
    <property type="project" value="TreeGrafter"/>
</dbReference>
<dbReference type="GO" id="GO:0005634">
    <property type="term" value="C:nucleus"/>
    <property type="evidence" value="ECO:0007669"/>
    <property type="project" value="TreeGrafter"/>
</dbReference>
<dbReference type="AlphaFoldDB" id="A0A0M9VSY0"/>
<accession>A0A0M9VSY0</accession>
<dbReference type="Pfam" id="PF04082">
    <property type="entry name" value="Fungal_trans"/>
    <property type="match status" value="1"/>
</dbReference>
<comment type="caution">
    <text evidence="7">The sequence shown here is derived from an EMBL/GenBank/DDBJ whole genome shotgun (WGS) entry which is preliminary data.</text>
</comment>
<name>A0A0M9VSY0_ESCWE</name>
<dbReference type="EMBL" id="LGSR01000022">
    <property type="protein sequence ID" value="KOS18189.1"/>
    <property type="molecule type" value="Genomic_DNA"/>
</dbReference>
<dbReference type="GO" id="GO:0000981">
    <property type="term" value="F:DNA-binding transcription factor activity, RNA polymerase II-specific"/>
    <property type="evidence" value="ECO:0007669"/>
    <property type="project" value="TreeGrafter"/>
</dbReference>
<keyword evidence="5" id="KW-0812">Transmembrane</keyword>
<evidence type="ECO:0000313" key="8">
    <source>
        <dbReference type="Proteomes" id="UP000053831"/>
    </source>
</evidence>
<evidence type="ECO:0000313" key="7">
    <source>
        <dbReference type="EMBL" id="KOS18189.1"/>
    </source>
</evidence>
<feature type="region of interest" description="Disordered" evidence="4">
    <location>
        <begin position="487"/>
        <end position="561"/>
    </location>
</feature>
<organism evidence="7 8">
    <name type="scientific">Escovopsis weberi</name>
    <dbReference type="NCBI Taxonomy" id="150374"/>
    <lineage>
        <taxon>Eukaryota</taxon>
        <taxon>Fungi</taxon>
        <taxon>Dikarya</taxon>
        <taxon>Ascomycota</taxon>
        <taxon>Pezizomycotina</taxon>
        <taxon>Sordariomycetes</taxon>
        <taxon>Hypocreomycetidae</taxon>
        <taxon>Hypocreales</taxon>
        <taxon>Hypocreaceae</taxon>
        <taxon>Escovopsis</taxon>
    </lineage>
</organism>
<dbReference type="PANTHER" id="PTHR47424">
    <property type="entry name" value="REGULATORY PROTEIN GAL4"/>
    <property type="match status" value="1"/>
</dbReference>
<keyword evidence="5" id="KW-1133">Transmembrane helix</keyword>
<keyword evidence="8" id="KW-1185">Reference proteome</keyword>
<protein>
    <submittedName>
        <fullName evidence="7">Putative transcriptional regulatory protein</fullName>
    </submittedName>
</protein>
<reference evidence="7 8" key="1">
    <citation type="submission" date="2015-07" db="EMBL/GenBank/DDBJ databases">
        <title>The genome of the fungus Escovopsis weberi, a specialized disease agent of ant agriculture.</title>
        <authorList>
            <person name="de Man T.J."/>
            <person name="Stajich J.E."/>
            <person name="Kubicek C.P."/>
            <person name="Chenthamara K."/>
            <person name="Atanasova L."/>
            <person name="Druzhinina I.S."/>
            <person name="Birnbaum S."/>
            <person name="Barribeau S.M."/>
            <person name="Teiling C."/>
            <person name="Suen G."/>
            <person name="Currie C."/>
            <person name="Gerardo N.M."/>
        </authorList>
    </citation>
    <scope>NUCLEOTIDE SEQUENCE [LARGE SCALE GENOMIC DNA]</scope>
</reference>
<keyword evidence="1" id="KW-0805">Transcription regulation</keyword>
<dbReference type="GO" id="GO:0006351">
    <property type="term" value="P:DNA-templated transcription"/>
    <property type="evidence" value="ECO:0007669"/>
    <property type="project" value="InterPro"/>
</dbReference>
<dbReference type="SMART" id="SM00906">
    <property type="entry name" value="Fungal_trans"/>
    <property type="match status" value="1"/>
</dbReference>
<evidence type="ECO:0000256" key="2">
    <source>
        <dbReference type="ARBA" id="ARBA00023163"/>
    </source>
</evidence>
<dbReference type="GO" id="GO:0000435">
    <property type="term" value="P:positive regulation of transcription from RNA polymerase II promoter by galactose"/>
    <property type="evidence" value="ECO:0007669"/>
    <property type="project" value="TreeGrafter"/>
</dbReference>
<proteinExistence type="predicted"/>
<gene>
    <name evidence="7" type="ORF">ESCO_003336</name>
</gene>